<dbReference type="PANTHER" id="PTHR43641">
    <property type="entry name" value="FORMATE ACETYLTRANSFERASE 3-RELATED"/>
    <property type="match status" value="1"/>
</dbReference>
<organism evidence="2 3">
    <name type="scientific">SAR86 cluster bacterium</name>
    <dbReference type="NCBI Taxonomy" id="2030880"/>
    <lineage>
        <taxon>Bacteria</taxon>
        <taxon>Pseudomonadati</taxon>
        <taxon>Pseudomonadota</taxon>
        <taxon>Gammaproteobacteria</taxon>
        <taxon>SAR86 cluster</taxon>
    </lineage>
</organism>
<dbReference type="GO" id="GO:0005829">
    <property type="term" value="C:cytosol"/>
    <property type="evidence" value="ECO:0007669"/>
    <property type="project" value="TreeGrafter"/>
</dbReference>
<dbReference type="Gene3D" id="3.20.70.20">
    <property type="match status" value="1"/>
</dbReference>
<dbReference type="InterPro" id="IPR004184">
    <property type="entry name" value="PFL_dom"/>
</dbReference>
<feature type="domain" description="PFL" evidence="1">
    <location>
        <begin position="1"/>
        <end position="104"/>
    </location>
</feature>
<proteinExistence type="predicted"/>
<gene>
    <name evidence="2" type="ORF">HQ497_15405</name>
</gene>
<sequence length="104" mass="11577">MTCDFFDLAAPGVRGLQPYQPGKPVEELQRELGLTDVIKLASNENPLGPSPEVINSLAAVKHLIYDSKQLTWERLLSALEDDFEGYQDVRQMCLSAPKYGNDIP</sequence>
<evidence type="ECO:0000313" key="3">
    <source>
        <dbReference type="Proteomes" id="UP000754644"/>
    </source>
</evidence>
<dbReference type="PROSITE" id="PS51554">
    <property type="entry name" value="PFL"/>
    <property type="match status" value="1"/>
</dbReference>
<dbReference type="InterPro" id="IPR051215">
    <property type="entry name" value="GRE"/>
</dbReference>
<evidence type="ECO:0000259" key="1">
    <source>
        <dbReference type="PROSITE" id="PS51554"/>
    </source>
</evidence>
<name>A0A972W2G4_9GAMM</name>
<dbReference type="Pfam" id="PF02901">
    <property type="entry name" value="PFL-like"/>
    <property type="match status" value="1"/>
</dbReference>
<dbReference type="InterPro" id="IPR015424">
    <property type="entry name" value="PyrdxlP-dep_Trfase"/>
</dbReference>
<dbReference type="EMBL" id="JABMOJ010000573">
    <property type="protein sequence ID" value="NQV66745.1"/>
    <property type="molecule type" value="Genomic_DNA"/>
</dbReference>
<dbReference type="PANTHER" id="PTHR43641:SF2">
    <property type="entry name" value="DEHYDRATASE YBIW-RELATED"/>
    <property type="match status" value="1"/>
</dbReference>
<dbReference type="AlphaFoldDB" id="A0A972W2G4"/>
<dbReference type="GO" id="GO:0003824">
    <property type="term" value="F:catalytic activity"/>
    <property type="evidence" value="ECO:0007669"/>
    <property type="project" value="InterPro"/>
</dbReference>
<feature type="non-terminal residue" evidence="2">
    <location>
        <position position="104"/>
    </location>
</feature>
<dbReference type="SUPFAM" id="SSF53383">
    <property type="entry name" value="PLP-dependent transferases"/>
    <property type="match status" value="1"/>
</dbReference>
<reference evidence="2" key="1">
    <citation type="submission" date="2020-05" db="EMBL/GenBank/DDBJ databases">
        <title>Sulfur intermediates as new biogeochemical hubs in an aquatic model microbial ecosystem.</title>
        <authorList>
            <person name="Vigneron A."/>
        </authorList>
    </citation>
    <scope>NUCLEOTIDE SEQUENCE</scope>
    <source>
        <strain evidence="2">Bin.250</strain>
    </source>
</reference>
<dbReference type="Proteomes" id="UP000754644">
    <property type="component" value="Unassembled WGS sequence"/>
</dbReference>
<dbReference type="SUPFAM" id="SSF51998">
    <property type="entry name" value="PFL-like glycyl radical enzymes"/>
    <property type="match status" value="1"/>
</dbReference>
<accession>A0A972W2G4</accession>
<comment type="caution">
    <text evidence="2">The sequence shown here is derived from an EMBL/GenBank/DDBJ whole genome shotgun (WGS) entry which is preliminary data.</text>
</comment>
<protein>
    <recommendedName>
        <fullName evidence="1">PFL domain-containing protein</fullName>
    </recommendedName>
</protein>
<evidence type="ECO:0000313" key="2">
    <source>
        <dbReference type="EMBL" id="NQV66745.1"/>
    </source>
</evidence>